<keyword evidence="2" id="KW-0472">Membrane</keyword>
<protein>
    <submittedName>
        <fullName evidence="4">Uncharacterized protein</fullName>
    </submittedName>
</protein>
<evidence type="ECO:0000256" key="2">
    <source>
        <dbReference type="SAM" id="Phobius"/>
    </source>
</evidence>
<feature type="transmembrane region" description="Helical" evidence="2">
    <location>
        <begin position="188"/>
        <end position="218"/>
    </location>
</feature>
<gene>
    <name evidence="3" type="ORF">URODEC1_LOCUS114989</name>
    <name evidence="4" type="ORF">URODEC1_LOCUS125430</name>
</gene>
<evidence type="ECO:0000313" key="5">
    <source>
        <dbReference type="Proteomes" id="UP001497457"/>
    </source>
</evidence>
<dbReference type="EMBL" id="OZ075119">
    <property type="protein sequence ID" value="CAL5092632.1"/>
    <property type="molecule type" value="Genomic_DNA"/>
</dbReference>
<feature type="transmembrane region" description="Helical" evidence="2">
    <location>
        <begin position="230"/>
        <end position="248"/>
    </location>
</feature>
<feature type="compositionally biased region" description="Basic and acidic residues" evidence="1">
    <location>
        <begin position="128"/>
        <end position="138"/>
    </location>
</feature>
<dbReference type="Proteomes" id="UP001497457">
    <property type="component" value="Unassembled WGS sequence"/>
</dbReference>
<organism evidence="4 5">
    <name type="scientific">Urochloa decumbens</name>
    <dbReference type="NCBI Taxonomy" id="240449"/>
    <lineage>
        <taxon>Eukaryota</taxon>
        <taxon>Viridiplantae</taxon>
        <taxon>Streptophyta</taxon>
        <taxon>Embryophyta</taxon>
        <taxon>Tracheophyta</taxon>
        <taxon>Spermatophyta</taxon>
        <taxon>Magnoliopsida</taxon>
        <taxon>Liliopsida</taxon>
        <taxon>Poales</taxon>
        <taxon>Poaceae</taxon>
        <taxon>PACMAD clade</taxon>
        <taxon>Panicoideae</taxon>
        <taxon>Panicodae</taxon>
        <taxon>Paniceae</taxon>
        <taxon>Melinidinae</taxon>
        <taxon>Urochloa</taxon>
    </lineage>
</organism>
<dbReference type="AlphaFoldDB" id="A0ABC9HCW3"/>
<feature type="compositionally biased region" description="Low complexity" evidence="1">
    <location>
        <begin position="108"/>
        <end position="126"/>
    </location>
</feature>
<keyword evidence="2" id="KW-1133">Transmembrane helix</keyword>
<feature type="compositionally biased region" description="Basic and acidic residues" evidence="1">
    <location>
        <begin position="66"/>
        <end position="81"/>
    </location>
</feature>
<feature type="region of interest" description="Disordered" evidence="1">
    <location>
        <begin position="63"/>
        <end position="142"/>
    </location>
</feature>
<feature type="transmembrane region" description="Helical" evidence="2">
    <location>
        <begin position="162"/>
        <end position="182"/>
    </location>
</feature>
<keyword evidence="5" id="KW-1185">Reference proteome</keyword>
<evidence type="ECO:0000313" key="3">
    <source>
        <dbReference type="EMBL" id="CAL5092632.1"/>
    </source>
</evidence>
<keyword evidence="2" id="KW-0812">Transmembrane</keyword>
<dbReference type="EMBL" id="CAXIPR030006127">
    <property type="protein sequence ID" value="CAM0152634.1"/>
    <property type="molecule type" value="Genomic_DNA"/>
</dbReference>
<reference evidence="4 5" key="1">
    <citation type="submission" date="2024-10" db="EMBL/GenBank/DDBJ databases">
        <authorList>
            <person name="Ryan C."/>
        </authorList>
    </citation>
    <scope>NUCLEOTIDE SEQUENCE [LARGE SCALE GENOMIC DNA]</scope>
</reference>
<dbReference type="Proteomes" id="UP001497457">
    <property type="component" value="Chromosome 9rd"/>
</dbReference>
<sequence>MEPDTRSPSETDDAARVAIALPEMDAAAAASRRSADTRWRIRFLFGRVLSLVSYALPSLVHVSTGGRRDGIADEAATDPRRRSPPARRQLDPRGGDTAPQSEGRDDASTATSNTTTTTRRPGTAHAARQREGRGRDDSTASDTTTLSYPLSVAARDSAEAPAYAAIIGLLAYGSCVVVGLVTEFDHTVGGWIAAATISYGLLLLLATSLLGFGVMASVAGSSTMLWVSDLCARLGAILCTALLIVAISCKMGKPWGCAGGVPFAAVVACAMGAIGTWGRARALWDRVVGPSRRRKPPGGDENV</sequence>
<accession>A0ABC9HCW3</accession>
<feature type="transmembrane region" description="Helical" evidence="2">
    <location>
        <begin position="260"/>
        <end position="284"/>
    </location>
</feature>
<proteinExistence type="predicted"/>
<evidence type="ECO:0000256" key="1">
    <source>
        <dbReference type="SAM" id="MobiDB-lite"/>
    </source>
</evidence>
<evidence type="ECO:0000313" key="4">
    <source>
        <dbReference type="EMBL" id="CAM0152634.1"/>
    </source>
</evidence>
<name>A0ABC9HCW3_9POAL</name>